<dbReference type="SUPFAM" id="SSF46565">
    <property type="entry name" value="Chaperone J-domain"/>
    <property type="match status" value="1"/>
</dbReference>
<dbReference type="SMART" id="SM00271">
    <property type="entry name" value="DnaJ"/>
    <property type="match status" value="1"/>
</dbReference>
<feature type="domain" description="J" evidence="1">
    <location>
        <begin position="52"/>
        <end position="115"/>
    </location>
</feature>
<organism evidence="2 3">
    <name type="scientific">Cuscuta australis</name>
    <dbReference type="NCBI Taxonomy" id="267555"/>
    <lineage>
        <taxon>Eukaryota</taxon>
        <taxon>Viridiplantae</taxon>
        <taxon>Streptophyta</taxon>
        <taxon>Embryophyta</taxon>
        <taxon>Tracheophyta</taxon>
        <taxon>Spermatophyta</taxon>
        <taxon>Magnoliopsida</taxon>
        <taxon>eudicotyledons</taxon>
        <taxon>Gunneridae</taxon>
        <taxon>Pentapetalae</taxon>
        <taxon>asterids</taxon>
        <taxon>lamiids</taxon>
        <taxon>Solanales</taxon>
        <taxon>Convolvulaceae</taxon>
        <taxon>Cuscuteae</taxon>
        <taxon>Cuscuta</taxon>
        <taxon>Cuscuta subgen. Grammica</taxon>
        <taxon>Cuscuta sect. Cleistogrammica</taxon>
    </lineage>
</organism>
<dbReference type="InterPro" id="IPR036869">
    <property type="entry name" value="J_dom_sf"/>
</dbReference>
<dbReference type="Proteomes" id="UP000249390">
    <property type="component" value="Unassembled WGS sequence"/>
</dbReference>
<dbReference type="InterPro" id="IPR052276">
    <property type="entry name" value="Diphthamide-biosynth_chaperone"/>
</dbReference>
<evidence type="ECO:0000313" key="3">
    <source>
        <dbReference type="Proteomes" id="UP000249390"/>
    </source>
</evidence>
<evidence type="ECO:0000313" key="2">
    <source>
        <dbReference type="EMBL" id="RAL53146.1"/>
    </source>
</evidence>
<comment type="caution">
    <text evidence="2">The sequence shown here is derived from an EMBL/GenBank/DDBJ whole genome shotgun (WGS) entry which is preliminary data.</text>
</comment>
<sequence length="148" mass="16101">MASTASFPLSSQFLGAVIPPPQQRRVSFRRPVSVSASCSTAESTANVASARSLYDVLGIRTEATGQEIKAAYRRLARVLHPDVAPGSMSEDFIRVHAAYSTLSDPDKRASYDRSLFRSRLSAAAAAATAGGYSVFRSTHRKWETDQCW</sequence>
<dbReference type="PRINTS" id="PR00625">
    <property type="entry name" value="JDOMAIN"/>
</dbReference>
<dbReference type="PROSITE" id="PS50076">
    <property type="entry name" value="DNAJ_2"/>
    <property type="match status" value="1"/>
</dbReference>
<dbReference type="Gene3D" id="1.10.287.110">
    <property type="entry name" value="DnaJ domain"/>
    <property type="match status" value="1"/>
</dbReference>
<evidence type="ECO:0000259" key="1">
    <source>
        <dbReference type="PROSITE" id="PS50076"/>
    </source>
</evidence>
<name>A0A328E6S0_9ASTE</name>
<accession>A0A328E6S0</accession>
<dbReference type="PROSITE" id="PS00636">
    <property type="entry name" value="DNAJ_1"/>
    <property type="match status" value="1"/>
</dbReference>
<dbReference type="PANTHER" id="PTHR44240">
    <property type="entry name" value="DNAJ DOMAIN (PROKARYOTIC HEAT SHOCK PROTEIN)-RELATED"/>
    <property type="match status" value="1"/>
</dbReference>
<keyword evidence="3" id="KW-1185">Reference proteome</keyword>
<dbReference type="InterPro" id="IPR001623">
    <property type="entry name" value="DnaJ_domain"/>
</dbReference>
<dbReference type="InterPro" id="IPR018253">
    <property type="entry name" value="DnaJ_domain_CS"/>
</dbReference>
<dbReference type="Pfam" id="PF00226">
    <property type="entry name" value="DnaJ"/>
    <property type="match status" value="1"/>
</dbReference>
<reference evidence="2 3" key="1">
    <citation type="submission" date="2018-06" db="EMBL/GenBank/DDBJ databases">
        <title>The Genome of Cuscuta australis (Dodder) Provides Insight into the Evolution of Plant Parasitism.</title>
        <authorList>
            <person name="Liu H."/>
        </authorList>
    </citation>
    <scope>NUCLEOTIDE SEQUENCE [LARGE SCALE GENOMIC DNA]</scope>
    <source>
        <strain evidence="3">cv. Yunnan</strain>
        <tissue evidence="2">Vines</tissue>
    </source>
</reference>
<proteinExistence type="predicted"/>
<dbReference type="CDD" id="cd06257">
    <property type="entry name" value="DnaJ"/>
    <property type="match status" value="1"/>
</dbReference>
<dbReference type="EMBL" id="NQVE01000027">
    <property type="protein sequence ID" value="RAL53146.1"/>
    <property type="molecule type" value="Genomic_DNA"/>
</dbReference>
<gene>
    <name evidence="2" type="ORF">DM860_006818</name>
</gene>
<dbReference type="PANTHER" id="PTHR44240:SF10">
    <property type="entry name" value="J DOMAIN-CONTAINING PROTEIN"/>
    <property type="match status" value="1"/>
</dbReference>
<protein>
    <recommendedName>
        <fullName evidence="1">J domain-containing protein</fullName>
    </recommendedName>
</protein>
<dbReference type="AlphaFoldDB" id="A0A328E6S0"/>